<dbReference type="Pfam" id="PF25967">
    <property type="entry name" value="RND-MFP_C"/>
    <property type="match status" value="1"/>
</dbReference>
<dbReference type="NCBIfam" id="TIGR01730">
    <property type="entry name" value="RND_mfp"/>
    <property type="match status" value="1"/>
</dbReference>
<dbReference type="Pfam" id="PF25917">
    <property type="entry name" value="BSH_RND"/>
    <property type="match status" value="1"/>
</dbReference>
<evidence type="ECO:0000313" key="7">
    <source>
        <dbReference type="EMBL" id="HFB55157.1"/>
    </source>
</evidence>
<feature type="transmembrane region" description="Helical" evidence="4">
    <location>
        <begin position="34"/>
        <end position="55"/>
    </location>
</feature>
<comment type="subcellular location">
    <subcellularLocation>
        <location evidence="1">Cell envelope</location>
    </subcellularLocation>
</comment>
<dbReference type="Proteomes" id="UP000886042">
    <property type="component" value="Unassembled WGS sequence"/>
</dbReference>
<gene>
    <name evidence="7" type="ORF">ENJ46_04460</name>
</gene>
<dbReference type="Gene3D" id="2.40.50.100">
    <property type="match status" value="1"/>
</dbReference>
<feature type="domain" description="Multidrug resistance protein MdtA-like barrel-sandwich hybrid" evidence="5">
    <location>
        <begin position="102"/>
        <end position="237"/>
    </location>
</feature>
<keyword evidence="4" id="KW-0812">Transmembrane</keyword>
<dbReference type="SUPFAM" id="SSF111369">
    <property type="entry name" value="HlyD-like secretion proteins"/>
    <property type="match status" value="1"/>
</dbReference>
<keyword evidence="4" id="KW-0472">Membrane</keyword>
<comment type="similarity">
    <text evidence="2">Belongs to the membrane fusion protein (MFP) (TC 8.A.1) family.</text>
</comment>
<dbReference type="Gene3D" id="2.40.420.20">
    <property type="match status" value="1"/>
</dbReference>
<evidence type="ECO:0000256" key="2">
    <source>
        <dbReference type="ARBA" id="ARBA00009477"/>
    </source>
</evidence>
<dbReference type="Gene3D" id="2.40.30.170">
    <property type="match status" value="1"/>
</dbReference>
<name>A0A7C3GLQ3_9PROT</name>
<dbReference type="PANTHER" id="PTHR30469:SF12">
    <property type="entry name" value="MULTIDRUG RESISTANCE PROTEIN MDTA"/>
    <property type="match status" value="1"/>
</dbReference>
<dbReference type="InterPro" id="IPR058625">
    <property type="entry name" value="MdtA-like_BSH"/>
</dbReference>
<dbReference type="InterPro" id="IPR006143">
    <property type="entry name" value="RND_pump_MFP"/>
</dbReference>
<comment type="caution">
    <text evidence="7">The sequence shown here is derived from an EMBL/GenBank/DDBJ whole genome shotgun (WGS) entry which is preliminary data.</text>
</comment>
<evidence type="ECO:0000256" key="3">
    <source>
        <dbReference type="ARBA" id="ARBA00022448"/>
    </source>
</evidence>
<accession>A0A7C3GLQ3</accession>
<protein>
    <submittedName>
        <fullName evidence="7">Efflux RND transporter periplasmic adaptor subunit</fullName>
    </submittedName>
</protein>
<dbReference type="InterPro" id="IPR058627">
    <property type="entry name" value="MdtA-like_C"/>
</dbReference>
<keyword evidence="4" id="KW-1133">Transmembrane helix</keyword>
<evidence type="ECO:0000259" key="5">
    <source>
        <dbReference type="Pfam" id="PF25917"/>
    </source>
</evidence>
<sequence length="429" mass="46377">MEEKHEFKEVLVVFGQKRHNGSDEPQGRSVIRRVMIAGLPVLVLVVAVIGVLQMARFKPKPTDKEEAPRMAPVLTAMAQSRTLSLNINSQGEVTPRTEIGLSNQVGGKIVYMSPSFIEGGHFNKGDVLLKLESADYDLRVTQAQANVAQAQTALTRELSEVDIAQQDWDDLGEGEASPLTLRAPQLAEARARLAASKAALDEAKLNQRRTVLRAPFRGRVREKTVSLGEYITPGQVLGRVFSIDVMDVKFPLTDNDLSKLGLGIGFVASKTVPGPDVTFSATIAGEPHIWKGHLVRTSSGYDPKTRVLFAYAEVQDPYGKGADNGTPFASGLYVSASIGGRGIEHGVVIPRTGLRGTDRVYIAKADHTLSIRQVKVASSTREQVVITDGLIAGEEVIVSPVRGVAEGMKIEVTKKPDNLNSVIAIKDEN</sequence>
<evidence type="ECO:0000256" key="4">
    <source>
        <dbReference type="SAM" id="Phobius"/>
    </source>
</evidence>
<reference evidence="7" key="1">
    <citation type="journal article" date="2020" name="mSystems">
        <title>Genome- and Community-Level Interaction Insights into Carbon Utilization and Element Cycling Functions of Hydrothermarchaeota in Hydrothermal Sediment.</title>
        <authorList>
            <person name="Zhou Z."/>
            <person name="Liu Y."/>
            <person name="Xu W."/>
            <person name="Pan J."/>
            <person name="Luo Z.H."/>
            <person name="Li M."/>
        </authorList>
    </citation>
    <scope>NUCLEOTIDE SEQUENCE [LARGE SCALE GENOMIC DNA]</scope>
    <source>
        <strain evidence="7">HyVt-489</strain>
    </source>
</reference>
<dbReference type="AlphaFoldDB" id="A0A7C3GLQ3"/>
<evidence type="ECO:0000259" key="6">
    <source>
        <dbReference type="Pfam" id="PF25967"/>
    </source>
</evidence>
<dbReference type="GO" id="GO:0015562">
    <property type="term" value="F:efflux transmembrane transporter activity"/>
    <property type="evidence" value="ECO:0007669"/>
    <property type="project" value="TreeGrafter"/>
</dbReference>
<dbReference type="EMBL" id="DRMN01000293">
    <property type="protein sequence ID" value="HFB55157.1"/>
    <property type="molecule type" value="Genomic_DNA"/>
</dbReference>
<feature type="domain" description="Multidrug resistance protein MdtA-like C-terminal permuted SH3" evidence="6">
    <location>
        <begin position="347"/>
        <end position="399"/>
    </location>
</feature>
<organism evidence="7">
    <name type="scientific">Hellea balneolensis</name>
    <dbReference type="NCBI Taxonomy" id="287478"/>
    <lineage>
        <taxon>Bacteria</taxon>
        <taxon>Pseudomonadati</taxon>
        <taxon>Pseudomonadota</taxon>
        <taxon>Alphaproteobacteria</taxon>
        <taxon>Maricaulales</taxon>
        <taxon>Robiginitomaculaceae</taxon>
        <taxon>Hellea</taxon>
    </lineage>
</organism>
<proteinExistence type="inferred from homology"/>
<dbReference type="GO" id="GO:1990281">
    <property type="term" value="C:efflux pump complex"/>
    <property type="evidence" value="ECO:0007669"/>
    <property type="project" value="TreeGrafter"/>
</dbReference>
<dbReference type="Gene3D" id="1.10.287.470">
    <property type="entry name" value="Helix hairpin bin"/>
    <property type="match status" value="1"/>
</dbReference>
<keyword evidence="3" id="KW-0813">Transport</keyword>
<dbReference type="PANTHER" id="PTHR30469">
    <property type="entry name" value="MULTIDRUG RESISTANCE PROTEIN MDTA"/>
    <property type="match status" value="1"/>
</dbReference>
<evidence type="ECO:0000256" key="1">
    <source>
        <dbReference type="ARBA" id="ARBA00004196"/>
    </source>
</evidence>